<dbReference type="Pfam" id="PF03016">
    <property type="entry name" value="Exostosin_GT47"/>
    <property type="match status" value="1"/>
</dbReference>
<name>A0AAV1IHK4_9CHLO</name>
<evidence type="ECO:0000259" key="6">
    <source>
        <dbReference type="Pfam" id="PF03016"/>
    </source>
</evidence>
<dbReference type="InterPro" id="IPR040911">
    <property type="entry name" value="Exostosin_GT47"/>
</dbReference>
<organism evidence="7 8">
    <name type="scientific">Coccomyxa viridis</name>
    <dbReference type="NCBI Taxonomy" id="1274662"/>
    <lineage>
        <taxon>Eukaryota</taxon>
        <taxon>Viridiplantae</taxon>
        <taxon>Chlorophyta</taxon>
        <taxon>core chlorophytes</taxon>
        <taxon>Trebouxiophyceae</taxon>
        <taxon>Trebouxiophyceae incertae sedis</taxon>
        <taxon>Coccomyxaceae</taxon>
        <taxon>Coccomyxa</taxon>
    </lineage>
</organism>
<feature type="compositionally biased region" description="Acidic residues" evidence="4">
    <location>
        <begin position="514"/>
        <end position="525"/>
    </location>
</feature>
<dbReference type="AlphaFoldDB" id="A0AAV1IHK4"/>
<comment type="caution">
    <text evidence="7">The sequence shown here is derived from an EMBL/GenBank/DDBJ whole genome shotgun (WGS) entry which is preliminary data.</text>
</comment>
<dbReference type="EMBL" id="CAUYUE010000015">
    <property type="protein sequence ID" value="CAK0786773.1"/>
    <property type="molecule type" value="Genomic_DNA"/>
</dbReference>
<feature type="signal peptide" evidence="5">
    <location>
        <begin position="1"/>
        <end position="40"/>
    </location>
</feature>
<reference evidence="7 8" key="1">
    <citation type="submission" date="2023-10" db="EMBL/GenBank/DDBJ databases">
        <authorList>
            <person name="Maclean D."/>
            <person name="Macfadyen A."/>
        </authorList>
    </citation>
    <scope>NUCLEOTIDE SEQUENCE [LARGE SCALE GENOMIC DNA]</scope>
</reference>
<protein>
    <recommendedName>
        <fullName evidence="6">Exostosin GT47 domain-containing protein</fullName>
    </recommendedName>
</protein>
<feature type="domain" description="Exostosin GT47" evidence="6">
    <location>
        <begin position="113"/>
        <end position="398"/>
    </location>
</feature>
<keyword evidence="5" id="KW-0732">Signal</keyword>
<evidence type="ECO:0000256" key="1">
    <source>
        <dbReference type="ARBA" id="ARBA00004323"/>
    </source>
</evidence>
<comment type="similarity">
    <text evidence="2">Belongs to the glycosyltransferase 47 family.</text>
</comment>
<evidence type="ECO:0000256" key="4">
    <source>
        <dbReference type="SAM" id="MobiDB-lite"/>
    </source>
</evidence>
<evidence type="ECO:0000256" key="5">
    <source>
        <dbReference type="SAM" id="SignalP"/>
    </source>
</evidence>
<feature type="region of interest" description="Disordered" evidence="4">
    <location>
        <begin position="506"/>
        <end position="525"/>
    </location>
</feature>
<sequence length="525" mass="58408">MLPAQCWGRRRTSISGSWSSPTYSLKVVVLLCLALLSAEARKDVGKSAGKVAACAGKKIFVMDIGVFAKEAGMPSCNLATDIKIDPMNGIPFLPDAWQVKHVEKGAPIAIAAHSGPWHLRQTIRGSAHHTTDMDEADIIYVYDHCYYMRWLAQVHSNGPKDQVTKSEGGEWLMKGYHALVKTERWKRNNGADFVFFDPHPGFTDGTSDKAFKKLMCQTSKEAMHIVVERGQVNICPAYFDIHDKLLIAPYVAGSSDTSKPLLGFKAPVKPIKERKTFLYLTASCLPYFYANANQTKVTGGKQFRHAVQLFLGNLSPDINLQCVDPTLGGHYTPFPQVLETMQDTVFCLMMPGDSASSRRTSEIFMAGCIPVFIGPPYATMPLGEAVNYKEAAYFFNITDHKFWFDSELLWENPKDVRPYHVQTPWYWFPDSDVAGAMIKVKSLQAMLKYLRGIKEAELNKKLAALAVERFKFAYRHKLSSTETATSAIMSHMCAKYDAAPAGAAKAGKAAAAAEPEEEEEDEEER</sequence>
<dbReference type="PANTHER" id="PTHR11062">
    <property type="entry name" value="EXOSTOSIN HEPARAN SULFATE GLYCOSYLTRANSFERASE -RELATED"/>
    <property type="match status" value="1"/>
</dbReference>
<keyword evidence="3" id="KW-0333">Golgi apparatus</keyword>
<proteinExistence type="inferred from homology"/>
<dbReference type="GO" id="GO:0000139">
    <property type="term" value="C:Golgi membrane"/>
    <property type="evidence" value="ECO:0007669"/>
    <property type="project" value="UniProtKB-SubCell"/>
</dbReference>
<feature type="chain" id="PRO_5043471843" description="Exostosin GT47 domain-containing protein" evidence="5">
    <location>
        <begin position="41"/>
        <end position="525"/>
    </location>
</feature>
<dbReference type="Proteomes" id="UP001314263">
    <property type="component" value="Unassembled WGS sequence"/>
</dbReference>
<dbReference type="InterPro" id="IPR004263">
    <property type="entry name" value="Exostosin"/>
</dbReference>
<keyword evidence="8" id="KW-1185">Reference proteome</keyword>
<evidence type="ECO:0000256" key="2">
    <source>
        <dbReference type="ARBA" id="ARBA00010271"/>
    </source>
</evidence>
<evidence type="ECO:0000313" key="8">
    <source>
        <dbReference type="Proteomes" id="UP001314263"/>
    </source>
</evidence>
<evidence type="ECO:0000256" key="3">
    <source>
        <dbReference type="ARBA" id="ARBA00023034"/>
    </source>
</evidence>
<comment type="subcellular location">
    <subcellularLocation>
        <location evidence="1">Golgi apparatus membrane</location>
        <topology evidence="1">Single-pass type II membrane protein</topology>
    </subcellularLocation>
</comment>
<accession>A0AAV1IHK4</accession>
<gene>
    <name evidence="7" type="ORF">CVIRNUC_009987</name>
</gene>
<dbReference type="GO" id="GO:0016757">
    <property type="term" value="F:glycosyltransferase activity"/>
    <property type="evidence" value="ECO:0007669"/>
    <property type="project" value="InterPro"/>
</dbReference>
<evidence type="ECO:0000313" key="7">
    <source>
        <dbReference type="EMBL" id="CAK0786773.1"/>
    </source>
</evidence>